<dbReference type="Gene3D" id="3.30.420.10">
    <property type="entry name" value="Ribonuclease H-like superfamily/Ribonuclease H"/>
    <property type="match status" value="1"/>
</dbReference>
<name>A0AAY5K3S6_ESOLU</name>
<sequence length="265" mass="30205">MPTAVKTEQAKQLVIEVNKKKNTMPRGKEISEDIRTEVVRAHQSGEGYTKISKKFDLHQSTVRQIIYKWREFNMTATLPRSGRPSKITPRATRKIINQVNANPNITSGDLQTSLAASQVIVHASTIRRTLNRHGIHGRVARKKPLMSKKGQTAHLNLAKDHLGKPKGFWKSILWTRYVWRKPNNACHQNNLIPTAKLFSRPPKARPSQNQDRSKLSQIEDQDRRGGKTKRILGQQGKERVQVKTEPETEGWAKPRPGKIKSNSRL</sequence>
<dbReference type="Gene3D" id="1.10.10.10">
    <property type="entry name" value="Winged helix-like DNA-binding domain superfamily/Winged helix DNA-binding domain"/>
    <property type="match status" value="1"/>
</dbReference>
<evidence type="ECO:0000259" key="3">
    <source>
        <dbReference type="Pfam" id="PF25787"/>
    </source>
</evidence>
<dbReference type="InterPro" id="IPR009057">
    <property type="entry name" value="Homeodomain-like_sf"/>
</dbReference>
<evidence type="ECO:0000313" key="5">
    <source>
        <dbReference type="Proteomes" id="UP000265140"/>
    </source>
</evidence>
<feature type="compositionally biased region" description="Basic residues" evidence="1">
    <location>
        <begin position="255"/>
        <end position="265"/>
    </location>
</feature>
<dbReference type="GeneTree" id="ENSGT01140000282498"/>
<evidence type="ECO:0000313" key="4">
    <source>
        <dbReference type="Ensembl" id="ENSELUP00000083618.1"/>
    </source>
</evidence>
<dbReference type="GO" id="GO:0003677">
    <property type="term" value="F:DNA binding"/>
    <property type="evidence" value="ECO:0007669"/>
    <property type="project" value="InterPro"/>
</dbReference>
<feature type="compositionally biased region" description="Basic and acidic residues" evidence="1">
    <location>
        <begin position="236"/>
        <end position="252"/>
    </location>
</feature>
<dbReference type="InterPro" id="IPR036388">
    <property type="entry name" value="WH-like_DNA-bd_sf"/>
</dbReference>
<feature type="domain" description="Sleeping Beauty transposase HTH" evidence="3">
    <location>
        <begin position="24"/>
        <end position="75"/>
    </location>
</feature>
<dbReference type="Pfam" id="PF01498">
    <property type="entry name" value="HTH_Tnp_Tc3_2"/>
    <property type="match status" value="1"/>
</dbReference>
<evidence type="ECO:0000259" key="2">
    <source>
        <dbReference type="Pfam" id="PF01498"/>
    </source>
</evidence>
<evidence type="ECO:0008006" key="6">
    <source>
        <dbReference type="Google" id="ProtNLM"/>
    </source>
</evidence>
<proteinExistence type="predicted"/>
<dbReference type="Ensembl" id="ENSELUT00000090967.1">
    <property type="protein sequence ID" value="ENSELUP00000083618.1"/>
    <property type="gene ID" value="ENSELUG00000035120.1"/>
</dbReference>
<feature type="domain" description="Transposase Tc1-like" evidence="2">
    <location>
        <begin position="93"/>
        <end position="162"/>
    </location>
</feature>
<dbReference type="InterPro" id="IPR002492">
    <property type="entry name" value="Transposase_Tc1-like"/>
</dbReference>
<dbReference type="Proteomes" id="UP000265140">
    <property type="component" value="Chromosome 2"/>
</dbReference>
<reference evidence="4" key="3">
    <citation type="submission" date="2025-09" db="UniProtKB">
        <authorList>
            <consortium name="Ensembl"/>
        </authorList>
    </citation>
    <scope>IDENTIFICATION</scope>
</reference>
<dbReference type="InterPro" id="IPR036397">
    <property type="entry name" value="RNaseH_sf"/>
</dbReference>
<accession>A0AAY5K3S6</accession>
<reference evidence="4 5" key="1">
    <citation type="submission" date="2020-02" db="EMBL/GenBank/DDBJ databases">
        <title>Esox lucius (northern pike) genome, fEsoLuc1, primary haplotype.</title>
        <authorList>
            <person name="Myers G."/>
            <person name="Karagic N."/>
            <person name="Meyer A."/>
            <person name="Pippel M."/>
            <person name="Reichard M."/>
            <person name="Winkler S."/>
            <person name="Tracey A."/>
            <person name="Sims Y."/>
            <person name="Howe K."/>
            <person name="Rhie A."/>
            <person name="Formenti G."/>
            <person name="Durbin R."/>
            <person name="Fedrigo O."/>
            <person name="Jarvis E.D."/>
        </authorList>
    </citation>
    <scope>NUCLEOTIDE SEQUENCE [LARGE SCALE GENOMIC DNA]</scope>
</reference>
<evidence type="ECO:0000256" key="1">
    <source>
        <dbReference type="SAM" id="MobiDB-lite"/>
    </source>
</evidence>
<dbReference type="Pfam" id="PF25787">
    <property type="entry name" value="HTH_SB"/>
    <property type="match status" value="1"/>
</dbReference>
<dbReference type="GO" id="GO:0015074">
    <property type="term" value="P:DNA integration"/>
    <property type="evidence" value="ECO:0007669"/>
    <property type="project" value="InterPro"/>
</dbReference>
<organism evidence="4 5">
    <name type="scientific">Esox lucius</name>
    <name type="common">Northern pike</name>
    <dbReference type="NCBI Taxonomy" id="8010"/>
    <lineage>
        <taxon>Eukaryota</taxon>
        <taxon>Metazoa</taxon>
        <taxon>Chordata</taxon>
        <taxon>Craniata</taxon>
        <taxon>Vertebrata</taxon>
        <taxon>Euteleostomi</taxon>
        <taxon>Actinopterygii</taxon>
        <taxon>Neopterygii</taxon>
        <taxon>Teleostei</taxon>
        <taxon>Protacanthopterygii</taxon>
        <taxon>Esociformes</taxon>
        <taxon>Esocidae</taxon>
        <taxon>Esox</taxon>
    </lineage>
</organism>
<feature type="compositionally biased region" description="Polar residues" evidence="1">
    <location>
        <begin position="206"/>
        <end position="218"/>
    </location>
</feature>
<reference evidence="4" key="2">
    <citation type="submission" date="2025-08" db="UniProtKB">
        <authorList>
            <consortium name="Ensembl"/>
        </authorList>
    </citation>
    <scope>IDENTIFICATION</scope>
</reference>
<keyword evidence="5" id="KW-1185">Reference proteome</keyword>
<dbReference type="AlphaFoldDB" id="A0AAY5K3S6"/>
<dbReference type="GO" id="GO:0006313">
    <property type="term" value="P:DNA transposition"/>
    <property type="evidence" value="ECO:0007669"/>
    <property type="project" value="InterPro"/>
</dbReference>
<dbReference type="SUPFAM" id="SSF46689">
    <property type="entry name" value="Homeodomain-like"/>
    <property type="match status" value="1"/>
</dbReference>
<feature type="region of interest" description="Disordered" evidence="1">
    <location>
        <begin position="194"/>
        <end position="265"/>
    </location>
</feature>
<protein>
    <recommendedName>
        <fullName evidence="6">Transposase Tc1-like domain-containing protein</fullName>
    </recommendedName>
</protein>
<dbReference type="InterPro" id="IPR057667">
    <property type="entry name" value="HTH_SB"/>
</dbReference>